<keyword evidence="4 6" id="KW-0808">Transferase</keyword>
<name>K9XU85_STAC7</name>
<dbReference type="KEGG" id="scs:Sta7437_2630"/>
<dbReference type="OrthoDB" id="9813495at2"/>
<proteinExistence type="inferred from homology"/>
<evidence type="ECO:0000256" key="4">
    <source>
        <dbReference type="ARBA" id="ARBA00022679"/>
    </source>
</evidence>
<comment type="pathway">
    <text evidence="1">Cell wall biogenesis; cell wall polysaccharide biosynthesis.</text>
</comment>
<evidence type="ECO:0000256" key="1">
    <source>
        <dbReference type="ARBA" id="ARBA00004776"/>
    </source>
</evidence>
<dbReference type="AlphaFoldDB" id="K9XU85"/>
<dbReference type="HOGENOM" id="CLU_023845_4_1_3"/>
<dbReference type="RefSeq" id="WP_015193828.1">
    <property type="nucleotide sequence ID" value="NC_019748.1"/>
</dbReference>
<dbReference type="InterPro" id="IPR029044">
    <property type="entry name" value="Nucleotide-diphossugar_trans"/>
</dbReference>
<dbReference type="InterPro" id="IPR001173">
    <property type="entry name" value="Glyco_trans_2-like"/>
</dbReference>
<feature type="domain" description="Glycosyltransferase 2-like" evidence="5">
    <location>
        <begin position="5"/>
        <end position="130"/>
    </location>
</feature>
<keyword evidence="3" id="KW-0328">Glycosyltransferase</keyword>
<dbReference type="Gene3D" id="3.90.550.10">
    <property type="entry name" value="Spore Coat Polysaccharide Biosynthesis Protein SpsA, Chain A"/>
    <property type="match status" value="1"/>
</dbReference>
<sequence length="289" mass="33692">MFYFVTVNYYSAHLINRLIQSLPQNQEILYQLIIINNSPEDVEIKQLQQNNIHILEAKKNLGFGNACNLGLNYIYQQNPQAIVWLINPDAYFKSVDLTIVSTLFIKYPQISILGTTIYTPNGELWFGGGRFIPSSGTIKSTNLFTDFDDKFYVNCDWVSGCSLLINLKNFSQCPQFAPQYFLYYEDFDFCCRYAAQEHQIAITNKISVIHEPSTITDRDLINKFKHSTYSYLITIKQYCHSLVFYIRLFRLIIHVVIILPIKPKITVGKFLGIAQYWRIKFHFIRAAKK</sequence>
<keyword evidence="7" id="KW-1185">Reference proteome</keyword>
<accession>K9XU85</accession>
<organism evidence="6 7">
    <name type="scientific">Stanieria cyanosphaera (strain ATCC 29371 / PCC 7437)</name>
    <dbReference type="NCBI Taxonomy" id="111780"/>
    <lineage>
        <taxon>Bacteria</taxon>
        <taxon>Bacillati</taxon>
        <taxon>Cyanobacteriota</taxon>
        <taxon>Cyanophyceae</taxon>
        <taxon>Pleurocapsales</taxon>
        <taxon>Dermocarpellaceae</taxon>
        <taxon>Stanieria</taxon>
    </lineage>
</organism>
<dbReference type="GO" id="GO:0016757">
    <property type="term" value="F:glycosyltransferase activity"/>
    <property type="evidence" value="ECO:0007669"/>
    <property type="project" value="UniProtKB-KW"/>
</dbReference>
<dbReference type="PANTHER" id="PTHR43179:SF12">
    <property type="entry name" value="GALACTOFURANOSYLTRANSFERASE GLFT2"/>
    <property type="match status" value="1"/>
</dbReference>
<evidence type="ECO:0000256" key="2">
    <source>
        <dbReference type="ARBA" id="ARBA00006739"/>
    </source>
</evidence>
<dbReference type="SUPFAM" id="SSF53448">
    <property type="entry name" value="Nucleotide-diphospho-sugar transferases"/>
    <property type="match status" value="1"/>
</dbReference>
<dbReference type="STRING" id="111780.Sta7437_2630"/>
<evidence type="ECO:0000313" key="6">
    <source>
        <dbReference type="EMBL" id="AFZ36160.1"/>
    </source>
</evidence>
<dbReference type="Pfam" id="PF00535">
    <property type="entry name" value="Glycos_transf_2"/>
    <property type="match status" value="1"/>
</dbReference>
<dbReference type="Proteomes" id="UP000010473">
    <property type="component" value="Chromosome"/>
</dbReference>
<reference evidence="7" key="1">
    <citation type="journal article" date="2013" name="Proc. Natl. Acad. Sci. U.S.A.">
        <title>Improving the coverage of the cyanobacterial phylum using diversity-driven genome sequencing.</title>
        <authorList>
            <person name="Shih P.M."/>
            <person name="Wu D."/>
            <person name="Latifi A."/>
            <person name="Axen S.D."/>
            <person name="Fewer D.P."/>
            <person name="Talla E."/>
            <person name="Calteau A."/>
            <person name="Cai F."/>
            <person name="Tandeau de Marsac N."/>
            <person name="Rippka R."/>
            <person name="Herdman M."/>
            <person name="Sivonen K."/>
            <person name="Coursin T."/>
            <person name="Laurent T."/>
            <person name="Goodwin L."/>
            <person name="Nolan M."/>
            <person name="Davenport K.W."/>
            <person name="Han C.S."/>
            <person name="Rubin E.M."/>
            <person name="Eisen J.A."/>
            <person name="Woyke T."/>
            <person name="Gugger M."/>
            <person name="Kerfeld C.A."/>
        </authorList>
    </citation>
    <scope>NUCLEOTIDE SEQUENCE [LARGE SCALE GENOMIC DNA]</scope>
    <source>
        <strain evidence="7">ATCC 29371 / PCC 7437</strain>
    </source>
</reference>
<dbReference type="eggNOG" id="COG1216">
    <property type="taxonomic scope" value="Bacteria"/>
</dbReference>
<evidence type="ECO:0000313" key="7">
    <source>
        <dbReference type="Proteomes" id="UP000010473"/>
    </source>
</evidence>
<protein>
    <submittedName>
        <fullName evidence="6">Glycosyl transferase</fullName>
    </submittedName>
</protein>
<dbReference type="EMBL" id="CP003653">
    <property type="protein sequence ID" value="AFZ36160.1"/>
    <property type="molecule type" value="Genomic_DNA"/>
</dbReference>
<gene>
    <name evidence="6" type="ordered locus">Sta7437_2630</name>
</gene>
<dbReference type="PANTHER" id="PTHR43179">
    <property type="entry name" value="RHAMNOSYLTRANSFERASE WBBL"/>
    <property type="match status" value="1"/>
</dbReference>
<comment type="similarity">
    <text evidence="2">Belongs to the glycosyltransferase 2 family.</text>
</comment>
<evidence type="ECO:0000256" key="3">
    <source>
        <dbReference type="ARBA" id="ARBA00022676"/>
    </source>
</evidence>
<evidence type="ECO:0000259" key="5">
    <source>
        <dbReference type="Pfam" id="PF00535"/>
    </source>
</evidence>
<dbReference type="PATRIC" id="fig|111780.3.peg.2734"/>